<comment type="caution">
    <text evidence="3">The sequence shown here is derived from an EMBL/GenBank/DDBJ whole genome shotgun (WGS) entry which is preliminary data.</text>
</comment>
<dbReference type="PROSITE" id="PS51257">
    <property type="entry name" value="PROKAR_LIPOPROTEIN"/>
    <property type="match status" value="1"/>
</dbReference>
<feature type="compositionally biased region" description="Acidic residues" evidence="1">
    <location>
        <begin position="99"/>
        <end position="111"/>
    </location>
</feature>
<gene>
    <name evidence="3" type="ORF">ACFSJE_17525</name>
</gene>
<evidence type="ECO:0000313" key="4">
    <source>
        <dbReference type="Proteomes" id="UP001597342"/>
    </source>
</evidence>
<keyword evidence="2" id="KW-0732">Signal</keyword>
<dbReference type="RefSeq" id="WP_379832174.1">
    <property type="nucleotide sequence ID" value="NZ_JBHUHU010000005.1"/>
</dbReference>
<evidence type="ECO:0000256" key="2">
    <source>
        <dbReference type="SAM" id="SignalP"/>
    </source>
</evidence>
<evidence type="ECO:0000256" key="1">
    <source>
        <dbReference type="SAM" id="MobiDB-lite"/>
    </source>
</evidence>
<feature type="region of interest" description="Disordered" evidence="1">
    <location>
        <begin position="90"/>
        <end position="111"/>
    </location>
</feature>
<feature type="chain" id="PRO_5046873324" description="Lipocalin-like domain-containing protein" evidence="2">
    <location>
        <begin position="23"/>
        <end position="160"/>
    </location>
</feature>
<organism evidence="3 4">
    <name type="scientific">Flagellimonas iocasae</name>
    <dbReference type="NCBI Taxonomy" id="2055905"/>
    <lineage>
        <taxon>Bacteria</taxon>
        <taxon>Pseudomonadati</taxon>
        <taxon>Bacteroidota</taxon>
        <taxon>Flavobacteriia</taxon>
        <taxon>Flavobacteriales</taxon>
        <taxon>Flavobacteriaceae</taxon>
        <taxon>Flagellimonas</taxon>
    </lineage>
</organism>
<protein>
    <recommendedName>
        <fullName evidence="5">Lipocalin-like domain-containing protein</fullName>
    </recommendedName>
</protein>
<name>A0ABW4Y1K2_9FLAO</name>
<sequence>MKKSILNFAAIAMLLLATSCTEDEGGNEMASNLSSAQLAELKSITEEGSWVITYFYDTDKEETSHFSGYTFTFNSDGTLAATNGTNEVNGTWSITNSDSNDDDSSDDDSDVDFNISFSAPSDFEDLSDDWDIVKYSSVRIELIDVSGGNEGTDNLVFEKQ</sequence>
<proteinExistence type="predicted"/>
<dbReference type="EMBL" id="JBHUHU010000005">
    <property type="protein sequence ID" value="MFD2101595.1"/>
    <property type="molecule type" value="Genomic_DNA"/>
</dbReference>
<accession>A0ABW4Y1K2</accession>
<dbReference type="Proteomes" id="UP001597342">
    <property type="component" value="Unassembled WGS sequence"/>
</dbReference>
<reference evidence="4" key="1">
    <citation type="journal article" date="2019" name="Int. J. Syst. Evol. Microbiol.">
        <title>The Global Catalogue of Microorganisms (GCM) 10K type strain sequencing project: providing services to taxonomists for standard genome sequencing and annotation.</title>
        <authorList>
            <consortium name="The Broad Institute Genomics Platform"/>
            <consortium name="The Broad Institute Genome Sequencing Center for Infectious Disease"/>
            <person name="Wu L."/>
            <person name="Ma J."/>
        </authorList>
    </citation>
    <scope>NUCLEOTIDE SEQUENCE [LARGE SCALE GENOMIC DNA]</scope>
    <source>
        <strain evidence="4">JCM 3389</strain>
    </source>
</reference>
<evidence type="ECO:0000313" key="3">
    <source>
        <dbReference type="EMBL" id="MFD2101595.1"/>
    </source>
</evidence>
<evidence type="ECO:0008006" key="5">
    <source>
        <dbReference type="Google" id="ProtNLM"/>
    </source>
</evidence>
<feature type="signal peptide" evidence="2">
    <location>
        <begin position="1"/>
        <end position="22"/>
    </location>
</feature>
<keyword evidence="4" id="KW-1185">Reference proteome</keyword>